<accession>A0A511VZT2</accession>
<dbReference type="InterPro" id="IPR022121">
    <property type="entry name" value="Peptidase_M73_camelysin"/>
</dbReference>
<evidence type="ECO:0000313" key="3">
    <source>
        <dbReference type="Proteomes" id="UP000321440"/>
    </source>
</evidence>
<reference evidence="2 3" key="1">
    <citation type="submission" date="2019-07" db="EMBL/GenBank/DDBJ databases">
        <title>Whole genome shotgun sequence of Alkalibacillus haloalkaliphilus NBRC 103110.</title>
        <authorList>
            <person name="Hosoyama A."/>
            <person name="Uohara A."/>
            <person name="Ohji S."/>
            <person name="Ichikawa N."/>
        </authorList>
    </citation>
    <scope>NUCLEOTIDE SEQUENCE [LARGE SCALE GENOMIC DNA]</scope>
    <source>
        <strain evidence="2 3">NBRC 103110</strain>
    </source>
</reference>
<dbReference type="Proteomes" id="UP000321440">
    <property type="component" value="Unassembled WGS sequence"/>
</dbReference>
<dbReference type="EMBL" id="BJYA01000001">
    <property type="protein sequence ID" value="GEN44339.1"/>
    <property type="molecule type" value="Genomic_DNA"/>
</dbReference>
<gene>
    <name evidence="2" type="primary">tasA_3</name>
    <name evidence="2" type="ORF">AHA02nite_01150</name>
</gene>
<protein>
    <submittedName>
        <fullName evidence="2">Spore coat-associated protein N</fullName>
    </submittedName>
</protein>
<dbReference type="InterPro" id="IPR023833">
    <property type="entry name" value="Signal_pept_SipW-depend-type"/>
</dbReference>
<name>A0A511VZT2_9BACI</name>
<organism evidence="2 3">
    <name type="scientific">Alkalibacillus haloalkaliphilus</name>
    <dbReference type="NCBI Taxonomy" id="94136"/>
    <lineage>
        <taxon>Bacteria</taxon>
        <taxon>Bacillati</taxon>
        <taxon>Bacillota</taxon>
        <taxon>Bacilli</taxon>
        <taxon>Bacillales</taxon>
        <taxon>Bacillaceae</taxon>
        <taxon>Alkalibacillus</taxon>
    </lineage>
</organism>
<dbReference type="Pfam" id="PF12389">
    <property type="entry name" value="Peptidase_M73"/>
    <property type="match status" value="2"/>
</dbReference>
<evidence type="ECO:0000256" key="1">
    <source>
        <dbReference type="SAM" id="MobiDB-lite"/>
    </source>
</evidence>
<proteinExistence type="predicted"/>
<feature type="region of interest" description="Disordered" evidence="1">
    <location>
        <begin position="196"/>
        <end position="218"/>
    </location>
</feature>
<dbReference type="RefSeq" id="WP_146813344.1">
    <property type="nucleotide sequence ID" value="NZ_BJYA01000001.1"/>
</dbReference>
<dbReference type="AlphaFoldDB" id="A0A511VZT2"/>
<dbReference type="NCBIfam" id="TIGR04088">
    <property type="entry name" value="cognate_SipW"/>
    <property type="match status" value="1"/>
</dbReference>
<evidence type="ECO:0000313" key="2">
    <source>
        <dbReference type="EMBL" id="GEN44339.1"/>
    </source>
</evidence>
<dbReference type="OrthoDB" id="2660939at2"/>
<keyword evidence="3" id="KW-1185">Reference proteome</keyword>
<sequence>MNFKKKVGVGVLTGVMGLSLIGGGTYAAFNDIETVNNSFASGTLDLGVVDGLDDDGKLFSLQNLKPGDTMTRTFELENLGSLAIKEVLLHMEAKNFDKEELADGDIAAMQADADYKGFLDQFQIEVLRVDEDLGEDWEDGKITDERLFYPIQEDDNFTLKDLYESNFEKIQEYDILKDFLVDSDWDEFEGKKLNLAPNRTASDPKTGEDVEWDGLPADRGDTSEVQISIKFVDDDERNDDGYYKQNKYQGNSIDVNFYLEATQWHGIDVGSENGYVDENERANPEDQN</sequence>
<comment type="caution">
    <text evidence="2">The sequence shown here is derived from an EMBL/GenBank/DDBJ whole genome shotgun (WGS) entry which is preliminary data.</text>
</comment>